<evidence type="ECO:0000259" key="3">
    <source>
        <dbReference type="Pfam" id="PF14501"/>
    </source>
</evidence>
<comment type="caution">
    <text evidence="4">The sequence shown here is derived from an EMBL/GenBank/DDBJ whole genome shotgun (WGS) entry which is preliminary data.</text>
</comment>
<evidence type="ECO:0000256" key="1">
    <source>
        <dbReference type="SAM" id="Coils"/>
    </source>
</evidence>
<accession>A0ABW1V7H8</accession>
<feature type="coiled-coil region" evidence="1">
    <location>
        <begin position="253"/>
        <end position="289"/>
    </location>
</feature>
<dbReference type="Proteomes" id="UP001596233">
    <property type="component" value="Unassembled WGS sequence"/>
</dbReference>
<feature type="domain" description="Sensor histidine kinase NatK-like C-terminal" evidence="3">
    <location>
        <begin position="328"/>
        <end position="432"/>
    </location>
</feature>
<dbReference type="RefSeq" id="WP_379234817.1">
    <property type="nucleotide sequence ID" value="NZ_JBHSTE010000004.1"/>
</dbReference>
<evidence type="ECO:0000256" key="2">
    <source>
        <dbReference type="SAM" id="Phobius"/>
    </source>
</evidence>
<name>A0ABW1V7H8_9BACL</name>
<dbReference type="Gene3D" id="3.30.565.10">
    <property type="entry name" value="Histidine kinase-like ATPase, C-terminal domain"/>
    <property type="match status" value="1"/>
</dbReference>
<dbReference type="Pfam" id="PF14501">
    <property type="entry name" value="HATPase_c_5"/>
    <property type="match status" value="1"/>
</dbReference>
<keyword evidence="2" id="KW-0812">Transmembrane</keyword>
<organism evidence="4 5">
    <name type="scientific">Paenibacillus septentrionalis</name>
    <dbReference type="NCBI Taxonomy" id="429342"/>
    <lineage>
        <taxon>Bacteria</taxon>
        <taxon>Bacillati</taxon>
        <taxon>Bacillota</taxon>
        <taxon>Bacilli</taxon>
        <taxon>Bacillales</taxon>
        <taxon>Paenibacillaceae</taxon>
        <taxon>Paenibacillus</taxon>
    </lineage>
</organism>
<feature type="transmembrane region" description="Helical" evidence="2">
    <location>
        <begin position="91"/>
        <end position="114"/>
    </location>
</feature>
<proteinExistence type="predicted"/>
<reference evidence="5" key="1">
    <citation type="journal article" date="2019" name="Int. J. Syst. Evol. Microbiol.">
        <title>The Global Catalogue of Microorganisms (GCM) 10K type strain sequencing project: providing services to taxonomists for standard genome sequencing and annotation.</title>
        <authorList>
            <consortium name="The Broad Institute Genomics Platform"/>
            <consortium name="The Broad Institute Genome Sequencing Center for Infectious Disease"/>
            <person name="Wu L."/>
            <person name="Ma J."/>
        </authorList>
    </citation>
    <scope>NUCLEOTIDE SEQUENCE [LARGE SCALE GENOMIC DNA]</scope>
    <source>
        <strain evidence="5">PCU 280</strain>
    </source>
</reference>
<keyword evidence="5" id="KW-1185">Reference proteome</keyword>
<feature type="transmembrane region" description="Helical" evidence="2">
    <location>
        <begin position="35"/>
        <end position="54"/>
    </location>
</feature>
<evidence type="ECO:0000313" key="4">
    <source>
        <dbReference type="EMBL" id="MFC6333386.1"/>
    </source>
</evidence>
<evidence type="ECO:0000313" key="5">
    <source>
        <dbReference type="Proteomes" id="UP001596233"/>
    </source>
</evidence>
<feature type="transmembrane region" description="Helical" evidence="2">
    <location>
        <begin position="60"/>
        <end position="79"/>
    </location>
</feature>
<keyword evidence="2" id="KW-1133">Transmembrane helix</keyword>
<protein>
    <submittedName>
        <fullName evidence="4">GHKL domain-containing protein</fullName>
    </submittedName>
</protein>
<dbReference type="InterPro" id="IPR032834">
    <property type="entry name" value="NatK-like_C"/>
</dbReference>
<dbReference type="SUPFAM" id="SSF55874">
    <property type="entry name" value="ATPase domain of HSP90 chaperone/DNA topoisomerase II/histidine kinase"/>
    <property type="match status" value="1"/>
</dbReference>
<gene>
    <name evidence="4" type="ORF">ACFP56_12225</name>
</gene>
<feature type="transmembrane region" description="Helical" evidence="2">
    <location>
        <begin position="12"/>
        <end position="28"/>
    </location>
</feature>
<sequence length="433" mass="49741">MNTVLPEIPRLYTALAEWLACMIYILPLRKRLKGWGLIAFSGGFLVVQSLFLVLTKNLPIYFWIPCMIAAIGIMFYFIYTSCNISVQEAGYFSVRAFVAAEFVASLEWQVHVFIWQGKQAPVWQEALLLIVIYGAAFAMIWLLEKRHIPEDGKLNIRHRELLSTVFIGAAVFGISNLSFVSSQTPFSGQYAQEIINIRTLVDLGGFAILYAYHIQLNELRTRHELKAVQNILHHQYSQYQQSKESMELINYKYHDLKNQIIALRAEEDAEKRNAYLKKMEEEIKFFEAQNKTGNHVLDTLLASKNMFCIKNGITLTCVADGSLLNHIDVIDICTIFGNALDNAIEYEQRIEEEEKRLIHVSVFAQKGFIMIRFENYFEGELKLEGDLPVTTKLDTFNHGYGLKSIRYSVEKYGGVVSVGQQDNWFELKILIPM</sequence>
<feature type="transmembrane region" description="Helical" evidence="2">
    <location>
        <begin position="194"/>
        <end position="212"/>
    </location>
</feature>
<keyword evidence="1" id="KW-0175">Coiled coil</keyword>
<feature type="transmembrane region" description="Helical" evidence="2">
    <location>
        <begin position="126"/>
        <end position="143"/>
    </location>
</feature>
<dbReference type="CDD" id="cd16935">
    <property type="entry name" value="HATPase_AgrC-ComD-like"/>
    <property type="match status" value="1"/>
</dbReference>
<dbReference type="InterPro" id="IPR036890">
    <property type="entry name" value="HATPase_C_sf"/>
</dbReference>
<dbReference type="EMBL" id="JBHSTE010000004">
    <property type="protein sequence ID" value="MFC6333386.1"/>
    <property type="molecule type" value="Genomic_DNA"/>
</dbReference>
<keyword evidence="2" id="KW-0472">Membrane</keyword>
<feature type="transmembrane region" description="Helical" evidence="2">
    <location>
        <begin position="164"/>
        <end position="182"/>
    </location>
</feature>